<proteinExistence type="predicted"/>
<dbReference type="AlphaFoldDB" id="A0A3Q7GJA2"/>
<accession>A0A3Q7GJA2</accession>
<dbReference type="Gramene" id="Solyc05g017733.1.1">
    <property type="protein sequence ID" value="Solyc05g017733.1.1"/>
    <property type="gene ID" value="Solyc05g017733.1"/>
</dbReference>
<evidence type="ECO:0000313" key="2">
    <source>
        <dbReference type="EnsemblPlants" id="Solyc05g017733.1.1"/>
    </source>
</evidence>
<dbReference type="Proteomes" id="UP000004994">
    <property type="component" value="Chromosome 5"/>
</dbReference>
<dbReference type="EnsemblPlants" id="Solyc05g017733.1.1">
    <property type="protein sequence ID" value="Solyc05g017733.1.1"/>
    <property type="gene ID" value="Solyc05g017733.1"/>
</dbReference>
<evidence type="ECO:0008006" key="4">
    <source>
        <dbReference type="Google" id="ProtNLM"/>
    </source>
</evidence>
<evidence type="ECO:0000256" key="1">
    <source>
        <dbReference type="SAM" id="MobiDB-lite"/>
    </source>
</evidence>
<feature type="compositionally biased region" description="Basic and acidic residues" evidence="1">
    <location>
        <begin position="172"/>
        <end position="185"/>
    </location>
</feature>
<name>A0A3Q7GJA2_SOLLC</name>
<keyword evidence="3" id="KW-1185">Reference proteome</keyword>
<organism evidence="2">
    <name type="scientific">Solanum lycopersicum</name>
    <name type="common">Tomato</name>
    <name type="synonym">Lycopersicon esculentum</name>
    <dbReference type="NCBI Taxonomy" id="4081"/>
    <lineage>
        <taxon>Eukaryota</taxon>
        <taxon>Viridiplantae</taxon>
        <taxon>Streptophyta</taxon>
        <taxon>Embryophyta</taxon>
        <taxon>Tracheophyta</taxon>
        <taxon>Spermatophyta</taxon>
        <taxon>Magnoliopsida</taxon>
        <taxon>eudicotyledons</taxon>
        <taxon>Gunneridae</taxon>
        <taxon>Pentapetalae</taxon>
        <taxon>asterids</taxon>
        <taxon>lamiids</taxon>
        <taxon>Solanales</taxon>
        <taxon>Solanaceae</taxon>
        <taxon>Solanoideae</taxon>
        <taxon>Solaneae</taxon>
        <taxon>Solanum</taxon>
        <taxon>Solanum subgen. Lycopersicon</taxon>
    </lineage>
</organism>
<protein>
    <recommendedName>
        <fullName evidence="4">DUF4219 domain-containing protein</fullName>
    </recommendedName>
</protein>
<reference evidence="2" key="1">
    <citation type="journal article" date="2012" name="Nature">
        <title>The tomato genome sequence provides insights into fleshy fruit evolution.</title>
        <authorList>
            <consortium name="Tomato Genome Consortium"/>
        </authorList>
    </citation>
    <scope>NUCLEOTIDE SEQUENCE [LARGE SCALE GENOMIC DNA]</scope>
    <source>
        <strain evidence="2">cv. Heinz 1706</strain>
    </source>
</reference>
<dbReference type="InParanoid" id="A0A3Q7GJA2"/>
<evidence type="ECO:0000313" key="3">
    <source>
        <dbReference type="Proteomes" id="UP000004994"/>
    </source>
</evidence>
<reference evidence="2" key="2">
    <citation type="submission" date="2019-01" db="UniProtKB">
        <authorList>
            <consortium name="EnsemblPlants"/>
        </authorList>
    </citation>
    <scope>IDENTIFICATION</scope>
    <source>
        <strain evidence="2">cv. Heinz 1706</strain>
    </source>
</reference>
<sequence>MEDLNGGSTQYGMEKLVGTNSKYWRMCMEVYLQVCLSWLRNKSLPRKIWAEDIQCGCHVINRLPPWTSTQKDPFKILYSRKPNVSYFRVFGPKTNKFTISRDVVFDEVSSLFSAQKILVLGDYQNNLELLFPEVNWPTPSNEDVEIVSPSQNIYREGDGEHQATRRSTREKRHPDYLKDYEEHQLQEPLSYEEANGCPDWERAMQ</sequence>
<feature type="region of interest" description="Disordered" evidence="1">
    <location>
        <begin position="155"/>
        <end position="205"/>
    </location>
</feature>